<dbReference type="OrthoDB" id="2278929at2759"/>
<accession>G7E7U5</accession>
<evidence type="ECO:0000256" key="2">
    <source>
        <dbReference type="SAM" id="Phobius"/>
    </source>
</evidence>
<feature type="region of interest" description="Disordered" evidence="1">
    <location>
        <begin position="339"/>
        <end position="380"/>
    </location>
</feature>
<sequence>MTKVAPSPHKHRHMLLPYNAGHGLKQIAPAQGDGTDANSCYKTSAHCRQMEGQWNNVTWNSRYPVFIADGFVSLYVSDAQSHCKQTWSDSGWQLYRESAHNTDQCTQAANWTHLPNTPGSIAIKYVSILLTPSTPHITVRPEVTWFDDAPADKNTTEPFYFLIQAAGMPLSGNEQPQPTFNAIHVGASANANTFTPNGSGELTTGPYGTAPWVPPVVGVLAGLLLLATLFMIISCLRKRKKIAKAHPNRSSATQPLALRTRDTSPTPATVASPVSIGQDSDYKSPIQPEGSQTQQADALRSIPPKSASNLAHYPSLTRDGAISVAEAEAAATAFREALRKAPTPSLSTSSLPVAFGNSDRRQSTISVLNSPQTPQTPIAP</sequence>
<comment type="caution">
    <text evidence="3">The sequence shown here is derived from an EMBL/GenBank/DDBJ whole genome shotgun (WGS) entry which is preliminary data.</text>
</comment>
<dbReference type="AlphaFoldDB" id="G7E7U5"/>
<dbReference type="EMBL" id="BABT02000165">
    <property type="protein sequence ID" value="GAA98905.1"/>
    <property type="molecule type" value="Genomic_DNA"/>
</dbReference>
<feature type="compositionally biased region" description="Low complexity" evidence="1">
    <location>
        <begin position="339"/>
        <end position="352"/>
    </location>
</feature>
<dbReference type="eggNOG" id="ENOG502S2FP">
    <property type="taxonomic scope" value="Eukaryota"/>
</dbReference>
<feature type="compositionally biased region" description="Polar residues" evidence="1">
    <location>
        <begin position="363"/>
        <end position="380"/>
    </location>
</feature>
<keyword evidence="2" id="KW-1133">Transmembrane helix</keyword>
<evidence type="ECO:0000313" key="3">
    <source>
        <dbReference type="EMBL" id="GAA98905.1"/>
    </source>
</evidence>
<feature type="region of interest" description="Disordered" evidence="1">
    <location>
        <begin position="243"/>
        <end position="298"/>
    </location>
</feature>
<dbReference type="STRING" id="764103.G7E7U5"/>
<evidence type="ECO:0000313" key="4">
    <source>
        <dbReference type="Proteomes" id="UP000009131"/>
    </source>
</evidence>
<feature type="transmembrane region" description="Helical" evidence="2">
    <location>
        <begin position="212"/>
        <end position="236"/>
    </location>
</feature>
<keyword evidence="4" id="KW-1185">Reference proteome</keyword>
<reference evidence="3 4" key="1">
    <citation type="journal article" date="2011" name="J. Gen. Appl. Microbiol.">
        <title>Draft genome sequencing of the enigmatic basidiomycete Mixia osmundae.</title>
        <authorList>
            <person name="Nishida H."/>
            <person name="Nagatsuka Y."/>
            <person name="Sugiyama J."/>
        </authorList>
    </citation>
    <scope>NUCLEOTIDE SEQUENCE [LARGE SCALE GENOMIC DNA]</scope>
    <source>
        <strain evidence="4">CBS 9802 / IAM 14324 / JCM 22182 / KY 12970</strain>
    </source>
</reference>
<name>G7E7U5_MIXOS</name>
<dbReference type="RefSeq" id="XP_014567069.1">
    <property type="nucleotide sequence ID" value="XM_014711583.1"/>
</dbReference>
<gene>
    <name evidence="3" type="primary">Mo05593</name>
    <name evidence="3" type="ORF">E5Q_05593</name>
</gene>
<keyword evidence="2" id="KW-0812">Transmembrane</keyword>
<reference evidence="3 4" key="2">
    <citation type="journal article" date="2012" name="Open Biol.">
        <title>Characteristics of nucleosomes and linker DNA regions on the genome of the basidiomycete Mixia osmundae revealed by mono- and dinucleosome mapping.</title>
        <authorList>
            <person name="Nishida H."/>
            <person name="Kondo S."/>
            <person name="Matsumoto T."/>
            <person name="Suzuki Y."/>
            <person name="Yoshikawa H."/>
            <person name="Taylor T.D."/>
            <person name="Sugiyama J."/>
        </authorList>
    </citation>
    <scope>NUCLEOTIDE SEQUENCE [LARGE SCALE GENOMIC DNA]</scope>
    <source>
        <strain evidence="4">CBS 9802 / IAM 14324 / JCM 22182 / KY 12970</strain>
    </source>
</reference>
<dbReference type="InParanoid" id="G7E7U5"/>
<evidence type="ECO:0000256" key="1">
    <source>
        <dbReference type="SAM" id="MobiDB-lite"/>
    </source>
</evidence>
<evidence type="ECO:0008006" key="5">
    <source>
        <dbReference type="Google" id="ProtNLM"/>
    </source>
</evidence>
<dbReference type="HOGENOM" id="CLU_727776_0_0_1"/>
<protein>
    <recommendedName>
        <fullName evidence="5">Transmembrane protein</fullName>
    </recommendedName>
</protein>
<dbReference type="Proteomes" id="UP000009131">
    <property type="component" value="Unassembled WGS sequence"/>
</dbReference>
<proteinExistence type="predicted"/>
<organism evidence="3 4">
    <name type="scientific">Mixia osmundae (strain CBS 9802 / IAM 14324 / JCM 22182 / KY 12970)</name>
    <dbReference type="NCBI Taxonomy" id="764103"/>
    <lineage>
        <taxon>Eukaryota</taxon>
        <taxon>Fungi</taxon>
        <taxon>Dikarya</taxon>
        <taxon>Basidiomycota</taxon>
        <taxon>Pucciniomycotina</taxon>
        <taxon>Mixiomycetes</taxon>
        <taxon>Mixiales</taxon>
        <taxon>Mixiaceae</taxon>
        <taxon>Mixia</taxon>
    </lineage>
</organism>
<keyword evidence="2" id="KW-0472">Membrane</keyword>